<name>A0A0M8K9D2_9CHLR</name>
<dbReference type="Pfam" id="PF24741">
    <property type="entry name" value="AlkZ-rel"/>
    <property type="match status" value="1"/>
</dbReference>
<reference evidence="2 4" key="2">
    <citation type="submission" date="2015-07" db="EMBL/GenBank/DDBJ databases">
        <title>Whole genome sequence of Ardenticatena maritima DSM 23922.</title>
        <authorList>
            <person name="Hemp J."/>
            <person name="Ward L.M."/>
            <person name="Pace L.A."/>
            <person name="Fischer W.W."/>
        </authorList>
    </citation>
    <scope>NUCLEOTIDE SEQUENCE [LARGE SCALE GENOMIC DNA]</scope>
    <source>
        <strain evidence="2 4">110S</strain>
    </source>
</reference>
<proteinExistence type="predicted"/>
<evidence type="ECO:0000313" key="4">
    <source>
        <dbReference type="Proteomes" id="UP000050502"/>
    </source>
</evidence>
<sequence length="295" mass="33218">MSTPTLSAAQLQAFRDRTFRRRSPWRVRTRDEAVAFVRERGFVFFWPIRGVLLPSLWVAVAGERPVPREHDDPGHITWQWKDELLGSDAWFYAKLLRGKATLVAHDLLPAFYALSDATDDPADDVRALYMDGLLSREARALVEYIIEHGATHTIALRAALGKRAAGSAFDRALTEAQRRMFIMPIAIAEAGAWRYAFVYDLVVRHLPDLPTWARHITRREARTRLLARYLESVGAAQERDVRKVFGWTQKETTSALSALVAQKRALFPVQVEGADAPHIALPSLLEPSSPQAGRA</sequence>
<comment type="caution">
    <text evidence="1">The sequence shown here is derived from an EMBL/GenBank/DDBJ whole genome shotgun (WGS) entry which is preliminary data.</text>
</comment>
<dbReference type="OrthoDB" id="154810at2"/>
<evidence type="ECO:0000313" key="1">
    <source>
        <dbReference type="EMBL" id="GAP63412.1"/>
    </source>
</evidence>
<accession>A0A0M8K9D2</accession>
<dbReference type="InParanoid" id="A0A0M8K9D2"/>
<keyword evidence="3" id="KW-1185">Reference proteome</keyword>
<reference evidence="3" key="3">
    <citation type="submission" date="2015-08" db="EMBL/GenBank/DDBJ databases">
        <title>Draft Genome Sequence of a Heterotrophic Facultative Anaerobic Bacterium Ardenticatena maritima Strain 110S.</title>
        <authorList>
            <person name="Kawaichi S."/>
            <person name="Yoshida T."/>
            <person name="Sako Y."/>
            <person name="Nakamura R."/>
        </authorList>
    </citation>
    <scope>NUCLEOTIDE SEQUENCE [LARGE SCALE GENOMIC DNA]</scope>
    <source>
        <strain evidence="3">110S</strain>
    </source>
</reference>
<gene>
    <name evidence="1" type="ORF">ARMA_1835</name>
    <name evidence="2" type="ORF">SE16_06465</name>
</gene>
<dbReference type="RefSeq" id="WP_054493249.1">
    <property type="nucleotide sequence ID" value="NZ_BBZA01000143.1"/>
</dbReference>
<evidence type="ECO:0000313" key="3">
    <source>
        <dbReference type="Proteomes" id="UP000037784"/>
    </source>
</evidence>
<dbReference type="STRING" id="872965.SE16_06465"/>
<dbReference type="EMBL" id="BBZA01000143">
    <property type="protein sequence ID" value="GAP63412.1"/>
    <property type="molecule type" value="Genomic_DNA"/>
</dbReference>
<protein>
    <recommendedName>
        <fullName evidence="5">Winged helix DNA-binding domain-containing protein</fullName>
    </recommendedName>
</protein>
<reference evidence="1 3" key="1">
    <citation type="journal article" date="2015" name="Genome Announc.">
        <title>Draft Genome Sequence of a Heterotrophic Facultative Anaerobic Thermophilic Bacterium, Ardenticatena maritima Strain 110ST.</title>
        <authorList>
            <person name="Kawaichi S."/>
            <person name="Yoshida T."/>
            <person name="Sako Y."/>
            <person name="Nakamura R."/>
        </authorList>
    </citation>
    <scope>NUCLEOTIDE SEQUENCE [LARGE SCALE GENOMIC DNA]</scope>
    <source>
        <strain evidence="1 3">110S</strain>
    </source>
</reference>
<dbReference type="Proteomes" id="UP000050502">
    <property type="component" value="Unassembled WGS sequence"/>
</dbReference>
<dbReference type="AlphaFoldDB" id="A0A0M8K9D2"/>
<dbReference type="EMBL" id="LGKN01000004">
    <property type="protein sequence ID" value="KPL88439.1"/>
    <property type="molecule type" value="Genomic_DNA"/>
</dbReference>
<evidence type="ECO:0008006" key="5">
    <source>
        <dbReference type="Google" id="ProtNLM"/>
    </source>
</evidence>
<organism evidence="1 3">
    <name type="scientific">Ardenticatena maritima</name>
    <dbReference type="NCBI Taxonomy" id="872965"/>
    <lineage>
        <taxon>Bacteria</taxon>
        <taxon>Bacillati</taxon>
        <taxon>Chloroflexota</taxon>
        <taxon>Ardenticatenia</taxon>
        <taxon>Ardenticatenales</taxon>
        <taxon>Ardenticatenaceae</taxon>
        <taxon>Ardenticatena</taxon>
    </lineage>
</organism>
<dbReference type="Proteomes" id="UP000037784">
    <property type="component" value="Unassembled WGS sequence"/>
</dbReference>
<dbReference type="InterPro" id="IPR056298">
    <property type="entry name" value="AlkZ-rel"/>
</dbReference>
<evidence type="ECO:0000313" key="2">
    <source>
        <dbReference type="EMBL" id="KPL88439.1"/>
    </source>
</evidence>